<evidence type="ECO:0000256" key="2">
    <source>
        <dbReference type="SAM" id="MobiDB-lite"/>
    </source>
</evidence>
<sequence>MAHHSGDGAGLPASEGNSAGCGEPPPASEAGRIDLREDNGVATVWLNNPKALNAFTSEMVDQFLEALDRVDAEDDVRAVVVTGHGRGFCAGADLSLGAETFARAVDESADDWPPPDRAGTIALRMLRCRKPLIAAINGPAVGFGASLTLPMDIRLASADARVGFAFVRRGITPDGTSTWFLPRIVGISRAAEWMFSGRLYSADELRHAGLVRDVHPGPELLTAAYAIADELVGQSAPVSIALTRQLLWRMYGAADPADAHQLESKALARIGSSTDAREGVQAFLDRRPASFTMSASRDVPELFD</sequence>
<name>A0A024JZ87_9MYCO</name>
<dbReference type="PANTHER" id="PTHR43684">
    <property type="match status" value="1"/>
</dbReference>
<dbReference type="PANTHER" id="PTHR43684:SF4">
    <property type="entry name" value="ENOYL-COA HYDRATASE_ISOMERASE FAMILY PROTEIN (AFU_ORTHOLOGUE AFUA_1G01890)"/>
    <property type="match status" value="1"/>
</dbReference>
<dbReference type="AlphaFoldDB" id="A0A024JZ87"/>
<reference evidence="3" key="2">
    <citation type="submission" date="2014-04" db="EMBL/GenBank/DDBJ databases">
        <authorList>
            <person name="Urmite Genomes U."/>
        </authorList>
    </citation>
    <scope>NUCLEOTIDE SEQUENCE</scope>
    <source>
        <strain evidence="3">DSM 44626</strain>
    </source>
</reference>
<dbReference type="Gene3D" id="3.90.226.10">
    <property type="entry name" value="2-enoyl-CoA Hydratase, Chain A, domain 1"/>
    <property type="match status" value="1"/>
</dbReference>
<dbReference type="InterPro" id="IPR029045">
    <property type="entry name" value="ClpP/crotonase-like_dom_sf"/>
</dbReference>
<dbReference type="InterPro" id="IPR014748">
    <property type="entry name" value="Enoyl-CoA_hydra_C"/>
</dbReference>
<dbReference type="RefSeq" id="WP_084163399.1">
    <property type="nucleotide sequence ID" value="NZ_HG964446.1"/>
</dbReference>
<comment type="similarity">
    <text evidence="1">Belongs to the enoyl-CoA hydratase/isomerase family.</text>
</comment>
<dbReference type="CDD" id="cd06558">
    <property type="entry name" value="crotonase-like"/>
    <property type="match status" value="1"/>
</dbReference>
<organism evidence="3">
    <name type="scientific">Mycobacterium triplex</name>
    <dbReference type="NCBI Taxonomy" id="47839"/>
    <lineage>
        <taxon>Bacteria</taxon>
        <taxon>Bacillati</taxon>
        <taxon>Actinomycetota</taxon>
        <taxon>Actinomycetes</taxon>
        <taxon>Mycobacteriales</taxon>
        <taxon>Mycobacteriaceae</taxon>
        <taxon>Mycobacterium</taxon>
        <taxon>Mycobacterium simiae complex</taxon>
    </lineage>
</organism>
<dbReference type="eggNOG" id="COG1024">
    <property type="taxonomic scope" value="Bacteria"/>
</dbReference>
<dbReference type="InterPro" id="IPR051053">
    <property type="entry name" value="ECH/Chromodomain_protein"/>
</dbReference>
<dbReference type="Proteomes" id="UP000028880">
    <property type="component" value="Unassembled WGS sequence"/>
</dbReference>
<dbReference type="OrthoDB" id="9777711at2"/>
<dbReference type="InterPro" id="IPR001753">
    <property type="entry name" value="Enoyl-CoA_hydra/iso"/>
</dbReference>
<feature type="region of interest" description="Disordered" evidence="2">
    <location>
        <begin position="1"/>
        <end position="32"/>
    </location>
</feature>
<dbReference type="SUPFAM" id="SSF52096">
    <property type="entry name" value="ClpP/crotonase"/>
    <property type="match status" value="1"/>
</dbReference>
<dbReference type="EMBL" id="HG964446">
    <property type="protein sequence ID" value="CDO88568.1"/>
    <property type="molecule type" value="Genomic_DNA"/>
</dbReference>
<dbReference type="GO" id="GO:0003824">
    <property type="term" value="F:catalytic activity"/>
    <property type="evidence" value="ECO:0007669"/>
    <property type="project" value="UniProtKB-ARBA"/>
</dbReference>
<dbReference type="Pfam" id="PF00378">
    <property type="entry name" value="ECH_1"/>
    <property type="match status" value="1"/>
</dbReference>
<proteinExistence type="inferred from homology"/>
<gene>
    <name evidence="3" type="ORF">BN973_02937</name>
</gene>
<evidence type="ECO:0000313" key="3">
    <source>
        <dbReference type="EMBL" id="CDO88568.1"/>
    </source>
</evidence>
<dbReference type="HOGENOM" id="CLU_009834_7_2_11"/>
<evidence type="ECO:0000256" key="1">
    <source>
        <dbReference type="ARBA" id="ARBA00005254"/>
    </source>
</evidence>
<dbReference type="STRING" id="47839.BN973_02937"/>
<reference evidence="3" key="1">
    <citation type="journal article" date="2014" name="Genome Announc.">
        <title>Draft Genome Sequence of Mycobacterium triplex DSM 44626.</title>
        <authorList>
            <person name="Sassi M."/>
            <person name="Croce O."/>
            <person name="Robert C."/>
            <person name="Raoult D."/>
            <person name="Drancourt M."/>
        </authorList>
    </citation>
    <scope>NUCLEOTIDE SEQUENCE [LARGE SCALE GENOMIC DNA]</scope>
    <source>
        <strain evidence="3">DSM 44626</strain>
    </source>
</reference>
<accession>A0A024JZ87</accession>
<dbReference type="NCBIfam" id="NF006109">
    <property type="entry name" value="PRK08260.1"/>
    <property type="match status" value="1"/>
</dbReference>
<dbReference type="Gene3D" id="1.10.12.10">
    <property type="entry name" value="Lyase 2-enoyl-coa Hydratase, Chain A, domain 2"/>
    <property type="match status" value="1"/>
</dbReference>
<protein>
    <submittedName>
        <fullName evidence="3">Enoyl-CoA hydratase</fullName>
    </submittedName>
</protein>